<dbReference type="InterPro" id="IPR023214">
    <property type="entry name" value="HAD_sf"/>
</dbReference>
<dbReference type="Proteomes" id="UP000184391">
    <property type="component" value="Unassembled WGS sequence"/>
</dbReference>
<evidence type="ECO:0000313" key="5">
    <source>
        <dbReference type="EMBL" id="SHN58506.1"/>
    </source>
</evidence>
<evidence type="ECO:0000256" key="1">
    <source>
        <dbReference type="ARBA" id="ARBA00005199"/>
    </source>
</evidence>
<dbReference type="STRING" id="198312.SAMN02745193_01838"/>
<gene>
    <name evidence="5" type="ORF">SAMN02745193_01838</name>
</gene>
<dbReference type="GO" id="GO:0005992">
    <property type="term" value="P:trehalose biosynthetic process"/>
    <property type="evidence" value="ECO:0007669"/>
    <property type="project" value="UniProtKB-UniPathway"/>
</dbReference>
<keyword evidence="3 4" id="KW-0378">Hydrolase</keyword>
<dbReference type="Gene3D" id="3.30.70.1020">
    <property type="entry name" value="Trehalose-6-phosphate phosphatase related protein, domain 2"/>
    <property type="match status" value="1"/>
</dbReference>
<dbReference type="InterPro" id="IPR044651">
    <property type="entry name" value="OTSB-like"/>
</dbReference>
<dbReference type="PANTHER" id="PTHR43768:SF3">
    <property type="entry name" value="TREHALOSE 6-PHOSPHATE PHOSPHATASE"/>
    <property type="match status" value="1"/>
</dbReference>
<dbReference type="SUPFAM" id="SSF56784">
    <property type="entry name" value="HAD-like"/>
    <property type="match status" value="1"/>
</dbReference>
<dbReference type="InterPro" id="IPR006379">
    <property type="entry name" value="HAD-SF_hydro_IIB"/>
</dbReference>
<dbReference type="UniPathway" id="UPA00299"/>
<dbReference type="RefSeq" id="WP_072674396.1">
    <property type="nucleotide sequence ID" value="NZ_FRDF01000009.1"/>
</dbReference>
<dbReference type="EC" id="3.1.3.12" evidence="4"/>
<comment type="similarity">
    <text evidence="2 4">Belongs to the trehalose phosphatase family.</text>
</comment>
<comment type="pathway">
    <text evidence="1 4">Glycan biosynthesis; trehalose biosynthesis.</text>
</comment>
<organism evidence="5 6">
    <name type="scientific">Erythrobacter sanguineus</name>
    <dbReference type="NCBI Taxonomy" id="198312"/>
    <lineage>
        <taxon>Bacteria</taxon>
        <taxon>Pseudomonadati</taxon>
        <taxon>Pseudomonadota</taxon>
        <taxon>Alphaproteobacteria</taxon>
        <taxon>Sphingomonadales</taxon>
        <taxon>Erythrobacteraceae</taxon>
        <taxon>Erythrobacter/Porphyrobacter group</taxon>
        <taxon>Erythrobacter</taxon>
    </lineage>
</organism>
<comment type="function">
    <text evidence="4">Removes the phosphate from trehalose 6-phosphate to produce free trehalose.</text>
</comment>
<protein>
    <recommendedName>
        <fullName evidence="4">Trehalose 6-phosphate phosphatase</fullName>
        <ecNumber evidence="4">3.1.3.12</ecNumber>
    </recommendedName>
</protein>
<dbReference type="Pfam" id="PF02358">
    <property type="entry name" value="Trehalose_PPase"/>
    <property type="match status" value="1"/>
</dbReference>
<dbReference type="AlphaFoldDB" id="A0A1M7SJ64"/>
<dbReference type="EMBL" id="FRDF01000009">
    <property type="protein sequence ID" value="SHN58506.1"/>
    <property type="molecule type" value="Genomic_DNA"/>
</dbReference>
<dbReference type="Gene3D" id="3.40.50.1000">
    <property type="entry name" value="HAD superfamily/HAD-like"/>
    <property type="match status" value="1"/>
</dbReference>
<accession>A0A1M7SJ64</accession>
<reference evidence="6" key="1">
    <citation type="submission" date="2016-12" db="EMBL/GenBank/DDBJ databases">
        <authorList>
            <person name="Varghese N."/>
            <person name="Submissions S."/>
        </authorList>
    </citation>
    <scope>NUCLEOTIDE SEQUENCE [LARGE SCALE GENOMIC DNA]</scope>
    <source>
        <strain evidence="6">DSM 11032</strain>
    </source>
</reference>
<dbReference type="GO" id="GO:0004805">
    <property type="term" value="F:trehalose-phosphatase activity"/>
    <property type="evidence" value="ECO:0007669"/>
    <property type="project" value="UniProtKB-EC"/>
</dbReference>
<name>A0A1M7SJ64_9SPHN</name>
<dbReference type="GO" id="GO:0046872">
    <property type="term" value="F:metal ion binding"/>
    <property type="evidence" value="ECO:0007669"/>
    <property type="project" value="UniProtKB-KW"/>
</dbReference>
<keyword evidence="6" id="KW-1185">Reference proteome</keyword>
<dbReference type="CDD" id="cd01627">
    <property type="entry name" value="HAD_TPP"/>
    <property type="match status" value="1"/>
</dbReference>
<evidence type="ECO:0000313" key="6">
    <source>
        <dbReference type="Proteomes" id="UP000184391"/>
    </source>
</evidence>
<evidence type="ECO:0000256" key="4">
    <source>
        <dbReference type="RuleBase" id="RU361117"/>
    </source>
</evidence>
<keyword evidence="4" id="KW-0479">Metal-binding</keyword>
<keyword evidence="4" id="KW-0460">Magnesium</keyword>
<dbReference type="OrthoDB" id="9814913at2"/>
<dbReference type="InterPro" id="IPR036412">
    <property type="entry name" value="HAD-like_sf"/>
</dbReference>
<evidence type="ECO:0000256" key="3">
    <source>
        <dbReference type="ARBA" id="ARBA00022801"/>
    </source>
</evidence>
<proteinExistence type="inferred from homology"/>
<dbReference type="PANTHER" id="PTHR43768">
    <property type="entry name" value="TREHALOSE 6-PHOSPHATE PHOSPHATASE"/>
    <property type="match status" value="1"/>
</dbReference>
<comment type="catalytic activity">
    <reaction evidence="4">
        <text>alpha,alpha-trehalose 6-phosphate + H2O = alpha,alpha-trehalose + phosphate</text>
        <dbReference type="Rhea" id="RHEA:23420"/>
        <dbReference type="ChEBI" id="CHEBI:15377"/>
        <dbReference type="ChEBI" id="CHEBI:16551"/>
        <dbReference type="ChEBI" id="CHEBI:43474"/>
        <dbReference type="ChEBI" id="CHEBI:58429"/>
        <dbReference type="EC" id="3.1.3.12"/>
    </reaction>
</comment>
<comment type="cofactor">
    <cofactor evidence="4">
        <name>Mg(2+)</name>
        <dbReference type="ChEBI" id="CHEBI:18420"/>
    </cofactor>
</comment>
<dbReference type="InterPro" id="IPR003337">
    <property type="entry name" value="Trehalose_PPase"/>
</dbReference>
<sequence length="246" mass="25686">MAPHPRLPAPPPLASLLEQGRVALFLDFDGTLVEIASGPDVIIVPERLAGGLQRLSDRLGGALALVTGRSIDNLHQFLGPLQLHLAGSHGGHVLAPDEAALREAEPLPEPVTNALAGFAASFGLLFERKAHGGALHYRARPELEDETHSFAIGLAEAHGLATKAGKCVIELVWPGADKGGAVDLLIGQPPFAGAMPVFIGDDVTDEDGFAACARLGGFGIAVGERPSTAARYSLASVKDVHFWLDL</sequence>
<dbReference type="NCBIfam" id="TIGR00685">
    <property type="entry name" value="T6PP"/>
    <property type="match status" value="1"/>
</dbReference>
<evidence type="ECO:0000256" key="2">
    <source>
        <dbReference type="ARBA" id="ARBA00008770"/>
    </source>
</evidence>
<dbReference type="NCBIfam" id="TIGR01484">
    <property type="entry name" value="HAD-SF-IIB"/>
    <property type="match status" value="1"/>
</dbReference>